<keyword evidence="4" id="KW-1185">Reference proteome</keyword>
<dbReference type="Gene3D" id="3.30.70.1380">
    <property type="entry name" value="Transcriptional regulatory protein pf0864 domain like"/>
    <property type="match status" value="1"/>
</dbReference>
<dbReference type="OrthoDB" id="9765625at2"/>
<evidence type="ECO:0000313" key="3">
    <source>
        <dbReference type="EMBL" id="AER67569.1"/>
    </source>
</evidence>
<evidence type="ECO:0000313" key="4">
    <source>
        <dbReference type="Proteomes" id="UP000005868"/>
    </source>
</evidence>
<dbReference type="Pfam" id="PF01969">
    <property type="entry name" value="Ni_insertion"/>
    <property type="match status" value="1"/>
</dbReference>
<dbReference type="GO" id="GO:0016151">
    <property type="term" value="F:nickel cation binding"/>
    <property type="evidence" value="ECO:0007669"/>
    <property type="project" value="UniProtKB-UniRule"/>
</dbReference>
<gene>
    <name evidence="3" type="ordered locus">Tlie_1860</name>
</gene>
<dbReference type="STRING" id="580340.Tlie_1860"/>
<dbReference type="Proteomes" id="UP000005868">
    <property type="component" value="Chromosome"/>
</dbReference>
<dbReference type="AlphaFoldDB" id="G7V935"/>
<dbReference type="EMBL" id="CP003096">
    <property type="protein sequence ID" value="AER67569.1"/>
    <property type="molecule type" value="Genomic_DNA"/>
</dbReference>
<protein>
    <recommendedName>
        <fullName evidence="2">Putative nickel insertion protein</fullName>
    </recommendedName>
</protein>
<dbReference type="HAMAP" id="MF_01074">
    <property type="entry name" value="LarC"/>
    <property type="match status" value="1"/>
</dbReference>
<dbReference type="PANTHER" id="PTHR36566">
    <property type="entry name" value="NICKEL INSERTION PROTEIN-RELATED"/>
    <property type="match status" value="1"/>
</dbReference>
<reference evidence="4" key="1">
    <citation type="submission" date="2011-10" db="EMBL/GenBank/DDBJ databases">
        <title>The complete genome of chromosome of Thermovirga lienii DSM 17291.</title>
        <authorList>
            <consortium name="US DOE Joint Genome Institute (JGI-PGF)"/>
            <person name="Lucas S."/>
            <person name="Copeland A."/>
            <person name="Lapidus A."/>
            <person name="Glavina del Rio T."/>
            <person name="Dalin E."/>
            <person name="Tice H."/>
            <person name="Bruce D."/>
            <person name="Goodwin L."/>
            <person name="Pitluck S."/>
            <person name="Peters L."/>
            <person name="Mikhailova N."/>
            <person name="Saunders E."/>
            <person name="Kyrpides N."/>
            <person name="Mavromatis K."/>
            <person name="Ivanova N."/>
            <person name="Last F.I."/>
            <person name="Brettin T."/>
            <person name="Detter J.C."/>
            <person name="Han C."/>
            <person name="Larimer F."/>
            <person name="Land M."/>
            <person name="Hauser L."/>
            <person name="Markowitz V."/>
            <person name="Cheng J.-F."/>
            <person name="Hugenholtz P."/>
            <person name="Woyke T."/>
            <person name="Wu D."/>
            <person name="Spring S."/>
            <person name="Schroeder M."/>
            <person name="Brambilla E.-M."/>
            <person name="Klenk H.-P."/>
            <person name="Eisen J.A."/>
        </authorList>
    </citation>
    <scope>NUCLEOTIDE SEQUENCE [LARGE SCALE GENOMIC DNA]</scope>
    <source>
        <strain evidence="4">ATCC BAA-1197 / DSM 17291 / Cas60314</strain>
    </source>
</reference>
<sequence>MKVLYFDCFAGVSGDMIIASLLCHVNEEAFKRKVKKIALSDFDIEIGETRKNSIVARFFKVLHREKFHNHNRHMEDIREIISKSDLEENIKRISIEVFEKLAEAEAKVHGISPEEVHFHEVGAVDSIVDVIGAAILIDMIKPDKIVSSPLPLSSGFVKTLHGIMPVPAPATVELLKGIPVYKSDVKEEIVTPTGAAIIKTLVDEFDGVPDMRIGSVGYGAGTKDLEIPNLLRTYVGEEEKKPRTLMVLETNIDDMNPEFYQYLFELLFENGALDVFLTPTIMKKQRPGTLLTVTCRKEKINKLKEIIFRETSTFGVRCYETLRHELDRDFSIVNISGSEVRVKKGYLNGKLVKAHPEYEDVKAVAKKTGNSIVGIYRDVMKLIDFEC</sequence>
<name>G7V935_THELD</name>
<dbReference type="PANTHER" id="PTHR36566:SF1">
    <property type="entry name" value="PYRIDINIUM-3,5-BISTHIOCARBOXYLIC ACID MONONUCLEOTIDE NICKEL INSERTION PROTEIN"/>
    <property type="match status" value="1"/>
</dbReference>
<comment type="similarity">
    <text evidence="2">Belongs to the LarC family.</text>
</comment>
<dbReference type="NCBIfam" id="TIGR00299">
    <property type="entry name" value="nickel pincer cofactor biosynthesis protein LarC"/>
    <property type="match status" value="1"/>
</dbReference>
<keyword evidence="2" id="KW-0456">Lyase</keyword>
<proteinExistence type="inferred from homology"/>
<dbReference type="InterPro" id="IPR002822">
    <property type="entry name" value="Ni_insertion"/>
</dbReference>
<organism evidence="3 4">
    <name type="scientific">Thermovirga lienii (strain ATCC BAA-1197 / DSM 17291 / Cas60314)</name>
    <dbReference type="NCBI Taxonomy" id="580340"/>
    <lineage>
        <taxon>Bacteria</taxon>
        <taxon>Thermotogati</taxon>
        <taxon>Synergistota</taxon>
        <taxon>Synergistia</taxon>
        <taxon>Synergistales</taxon>
        <taxon>Thermovirgaceae</taxon>
        <taxon>Thermovirga</taxon>
    </lineage>
</organism>
<dbReference type="Gene3D" id="3.10.20.300">
    <property type="entry name" value="mk0293 like domain"/>
    <property type="match status" value="1"/>
</dbReference>
<evidence type="ECO:0000256" key="1">
    <source>
        <dbReference type="ARBA" id="ARBA00022596"/>
    </source>
</evidence>
<dbReference type="eggNOG" id="COG1641">
    <property type="taxonomic scope" value="Bacteria"/>
</dbReference>
<dbReference type="KEGG" id="tli:Tlie_1860"/>
<accession>G7V935</accession>
<dbReference type="GO" id="GO:0016829">
    <property type="term" value="F:lyase activity"/>
    <property type="evidence" value="ECO:0007669"/>
    <property type="project" value="UniProtKB-UniRule"/>
</dbReference>
<evidence type="ECO:0000256" key="2">
    <source>
        <dbReference type="HAMAP-Rule" id="MF_01074"/>
    </source>
</evidence>
<keyword evidence="1 2" id="KW-0533">Nickel</keyword>
<dbReference type="HOGENOM" id="CLU_028523_2_1_0"/>
<reference evidence="3 4" key="2">
    <citation type="journal article" date="2012" name="Stand. Genomic Sci.">
        <title>Genome sequence of the moderately thermophilic, amino-acid-degrading and sulfur-reducing bacterium Thermovirga lienii type strain (Cas60314(T)).</title>
        <authorList>
            <person name="Goker M."/>
            <person name="Saunders E."/>
            <person name="Lapidus A."/>
            <person name="Nolan M."/>
            <person name="Lucas S."/>
            <person name="Hammon N."/>
            <person name="Deshpande S."/>
            <person name="Cheng J.F."/>
            <person name="Han C."/>
            <person name="Tapia R."/>
            <person name="Goodwin L.A."/>
            <person name="Pitluck S."/>
            <person name="Liolios K."/>
            <person name="Mavromatis K."/>
            <person name="Pagani I."/>
            <person name="Ivanova N."/>
            <person name="Mikhailova N."/>
            <person name="Pati A."/>
            <person name="Chen A."/>
            <person name="Palaniappan K."/>
            <person name="Land M."/>
            <person name="Chang Y.J."/>
            <person name="Jeffries C.D."/>
            <person name="Brambilla E.M."/>
            <person name="Rohde M."/>
            <person name="Spring S."/>
            <person name="Detter J.C."/>
            <person name="Woyke T."/>
            <person name="Bristow J."/>
            <person name="Eisen J.A."/>
            <person name="Markowitz V."/>
            <person name="Hugenholtz P."/>
            <person name="Kyrpides N.C."/>
            <person name="Klenk H.P."/>
        </authorList>
    </citation>
    <scope>NUCLEOTIDE SEQUENCE [LARGE SCALE GENOMIC DNA]</scope>
    <source>
        <strain evidence="4">ATCC BAA-1197 / DSM 17291 / Cas60314</strain>
    </source>
</reference>